<protein>
    <submittedName>
        <fullName evidence="3">Serine hydrolase</fullName>
    </submittedName>
</protein>
<evidence type="ECO:0000256" key="1">
    <source>
        <dbReference type="SAM" id="SignalP"/>
    </source>
</evidence>
<feature type="chain" id="PRO_5026835217" evidence="1">
    <location>
        <begin position="20"/>
        <end position="475"/>
    </location>
</feature>
<dbReference type="InterPro" id="IPR001466">
    <property type="entry name" value="Beta-lactam-related"/>
</dbReference>
<evidence type="ECO:0000259" key="2">
    <source>
        <dbReference type="Pfam" id="PF00144"/>
    </source>
</evidence>
<feature type="domain" description="Beta-lactamase-related" evidence="2">
    <location>
        <begin position="147"/>
        <end position="469"/>
    </location>
</feature>
<dbReference type="Gene3D" id="3.40.710.10">
    <property type="entry name" value="DD-peptidase/beta-lactamase superfamily"/>
    <property type="match status" value="1"/>
</dbReference>
<evidence type="ECO:0000313" key="4">
    <source>
        <dbReference type="Proteomes" id="UP000468388"/>
    </source>
</evidence>
<dbReference type="Pfam" id="PF00144">
    <property type="entry name" value="Beta-lactamase"/>
    <property type="match status" value="1"/>
</dbReference>
<accession>A0A6N8JDB1</accession>
<dbReference type="SUPFAM" id="SSF56601">
    <property type="entry name" value="beta-lactamase/transpeptidase-like"/>
    <property type="match status" value="1"/>
</dbReference>
<dbReference type="OrthoDB" id="9793489at2"/>
<dbReference type="EMBL" id="WRXO01000004">
    <property type="protein sequence ID" value="MVT42259.1"/>
    <property type="molecule type" value="Genomic_DNA"/>
</dbReference>
<dbReference type="InterPro" id="IPR050491">
    <property type="entry name" value="AmpC-like"/>
</dbReference>
<dbReference type="PROSITE" id="PS51257">
    <property type="entry name" value="PROKAR_LIPOPROTEIN"/>
    <property type="match status" value="1"/>
</dbReference>
<dbReference type="InterPro" id="IPR012338">
    <property type="entry name" value="Beta-lactam/transpept-like"/>
</dbReference>
<dbReference type="Proteomes" id="UP000468388">
    <property type="component" value="Unassembled WGS sequence"/>
</dbReference>
<proteinExistence type="predicted"/>
<dbReference type="PANTHER" id="PTHR46825">
    <property type="entry name" value="D-ALANYL-D-ALANINE-CARBOXYPEPTIDASE/ENDOPEPTIDASE AMPH"/>
    <property type="match status" value="1"/>
</dbReference>
<reference evidence="3 4" key="1">
    <citation type="submission" date="2019-12" db="EMBL/GenBank/DDBJ databases">
        <title>The draft genomic sequence of strain Chitinophaga oryziterrae JCM 16595.</title>
        <authorList>
            <person name="Zhang X."/>
        </authorList>
    </citation>
    <scope>NUCLEOTIDE SEQUENCE [LARGE SCALE GENOMIC DNA]</scope>
    <source>
        <strain evidence="3 4">JCM 16595</strain>
    </source>
</reference>
<comment type="caution">
    <text evidence="3">The sequence shown here is derived from an EMBL/GenBank/DDBJ whole genome shotgun (WGS) entry which is preliminary data.</text>
</comment>
<keyword evidence="1" id="KW-0732">Signal</keyword>
<sequence>MFKFTLLLSLILFSCQFSKCQKTFITMHDTIISLYNKDDFKGIYNFASESMKTEEPEAKFVNMLKTTKEQTGKIISSTSLGEYGITRSFMWTGEHGNIHFDLQSGTPGVMDDYFINDVIMQPGGEHRSLPTDNPLRSKIDSIIQQAATLYMQNPNTVALSVGIVYKGQKYAYNYGETQKNSGQLPSSDNYYCLGSIAKTFIATLLAKAVTEKKVNLNDDIRKYLPGKYPDLTYKGYPVRLVHLTNHTSGLPTSPDALPPGLSRLQQLKIFEKYNRDSLLDDLHHFRPDTLPGVKYVYNGNAFHILMLILEEVYHQPYEKLMTAFLRTELNMYHTKNFFSVNEKKMLLQGYNNHSEPQTYYYPMTAFRGGPAINSTLNDMLIYLKANIGEKSPAIKLTHQYTWGNKDGSSMGLGWMRNLDAAGKQYIMHSGNAGAGFNSLCLFYPERELGIVIMVNETTGQNRLFALERLITQQLK</sequence>
<evidence type="ECO:0000313" key="3">
    <source>
        <dbReference type="EMBL" id="MVT42259.1"/>
    </source>
</evidence>
<feature type="signal peptide" evidence="1">
    <location>
        <begin position="1"/>
        <end position="19"/>
    </location>
</feature>
<keyword evidence="4" id="KW-1185">Reference proteome</keyword>
<name>A0A6N8JDB1_9BACT</name>
<gene>
    <name evidence="3" type="ORF">GO495_16835</name>
</gene>
<dbReference type="AlphaFoldDB" id="A0A6N8JDB1"/>
<dbReference type="PANTHER" id="PTHR46825:SF8">
    <property type="entry name" value="BETA-LACTAMASE-RELATED"/>
    <property type="match status" value="1"/>
</dbReference>
<keyword evidence="3" id="KW-0378">Hydrolase</keyword>
<dbReference type="GO" id="GO:0016787">
    <property type="term" value="F:hydrolase activity"/>
    <property type="evidence" value="ECO:0007669"/>
    <property type="project" value="UniProtKB-KW"/>
</dbReference>
<dbReference type="RefSeq" id="WP_157300886.1">
    <property type="nucleotide sequence ID" value="NZ_BAAAZB010000005.1"/>
</dbReference>
<organism evidence="3 4">
    <name type="scientific">Chitinophaga oryziterrae</name>
    <dbReference type="NCBI Taxonomy" id="1031224"/>
    <lineage>
        <taxon>Bacteria</taxon>
        <taxon>Pseudomonadati</taxon>
        <taxon>Bacteroidota</taxon>
        <taxon>Chitinophagia</taxon>
        <taxon>Chitinophagales</taxon>
        <taxon>Chitinophagaceae</taxon>
        <taxon>Chitinophaga</taxon>
    </lineage>
</organism>